<evidence type="ECO:0000313" key="1">
    <source>
        <dbReference type="EnsemblMetazoa" id="XP_019854298.1"/>
    </source>
</evidence>
<keyword evidence="2" id="KW-1185">Reference proteome</keyword>
<sequence length="312" mass="36404">MAAERLYLSGSYKQCHQLLSSKLEKDKNSQQTLPFRDTLILMNNKLTCELKFEQSVDSLERITEQFYMLWQLIIGLPESCDYHTTQSLMVACNVLSCFIRLWLKTGQSRHVNKSMEFIKQMKISEDSADCYMRRLLLLRKLLELITNTGTADFVSFLGDKRDYFQTGTQSDIEYEKVHQFYVDSQYSQCIDVIHKSKVCDAFTGDSQTLLLANCYARNGLYQLSLHYYYQCLRSKSASILIHKLAATNACTVYQIINNADAEMRMRQLLLELLKEEDNNAQHSSKDLLLVWRHRDRLETNRRMIGKDCIICL</sequence>
<reference evidence="2" key="1">
    <citation type="journal article" date="2010" name="Nature">
        <title>The Amphimedon queenslandica genome and the evolution of animal complexity.</title>
        <authorList>
            <person name="Srivastava M."/>
            <person name="Simakov O."/>
            <person name="Chapman J."/>
            <person name="Fahey B."/>
            <person name="Gauthier M.E."/>
            <person name="Mitros T."/>
            <person name="Richards G.S."/>
            <person name="Conaco C."/>
            <person name="Dacre M."/>
            <person name="Hellsten U."/>
            <person name="Larroux C."/>
            <person name="Putnam N.H."/>
            <person name="Stanke M."/>
            <person name="Adamska M."/>
            <person name="Darling A."/>
            <person name="Degnan S.M."/>
            <person name="Oakley T.H."/>
            <person name="Plachetzki D.C."/>
            <person name="Zhai Y."/>
            <person name="Adamski M."/>
            <person name="Calcino A."/>
            <person name="Cummins S.F."/>
            <person name="Goodstein D.M."/>
            <person name="Harris C."/>
            <person name="Jackson D.J."/>
            <person name="Leys S.P."/>
            <person name="Shu S."/>
            <person name="Woodcroft B.J."/>
            <person name="Vervoort M."/>
            <person name="Kosik K.S."/>
            <person name="Manning G."/>
            <person name="Degnan B.M."/>
            <person name="Rokhsar D.S."/>
        </authorList>
    </citation>
    <scope>NUCLEOTIDE SEQUENCE [LARGE SCALE GENOMIC DNA]</scope>
</reference>
<proteinExistence type="predicted"/>
<dbReference type="Proteomes" id="UP000007879">
    <property type="component" value="Unassembled WGS sequence"/>
</dbReference>
<name>A0AAN0JC74_AMPQE</name>
<dbReference type="GeneID" id="109583411"/>
<protein>
    <submittedName>
        <fullName evidence="1">Uncharacterized protein</fullName>
    </submittedName>
</protein>
<accession>A0AAN0JC74</accession>
<reference evidence="1" key="2">
    <citation type="submission" date="2024-06" db="UniProtKB">
        <authorList>
            <consortium name="EnsemblMetazoa"/>
        </authorList>
    </citation>
    <scope>IDENTIFICATION</scope>
</reference>
<evidence type="ECO:0000313" key="2">
    <source>
        <dbReference type="Proteomes" id="UP000007879"/>
    </source>
</evidence>
<dbReference type="EnsemblMetazoa" id="XM_019998739.1">
    <property type="protein sequence ID" value="XP_019854298.1"/>
    <property type="gene ID" value="LOC109583411"/>
</dbReference>
<dbReference type="AlphaFoldDB" id="A0AAN0JC74"/>
<organism evidence="1 2">
    <name type="scientific">Amphimedon queenslandica</name>
    <name type="common">Sponge</name>
    <dbReference type="NCBI Taxonomy" id="400682"/>
    <lineage>
        <taxon>Eukaryota</taxon>
        <taxon>Metazoa</taxon>
        <taxon>Porifera</taxon>
        <taxon>Demospongiae</taxon>
        <taxon>Heteroscleromorpha</taxon>
        <taxon>Haplosclerida</taxon>
        <taxon>Niphatidae</taxon>
        <taxon>Amphimedon</taxon>
    </lineage>
</organism>
<dbReference type="KEGG" id="aqu:109583411"/>
<dbReference type="RefSeq" id="XP_019854298.1">
    <property type="nucleotide sequence ID" value="XM_019998739.1"/>
</dbReference>